<evidence type="ECO:0000256" key="1">
    <source>
        <dbReference type="SAM" id="SignalP"/>
    </source>
</evidence>
<evidence type="ECO:0000313" key="3">
    <source>
        <dbReference type="Proteomes" id="UP001172731"/>
    </source>
</evidence>
<proteinExistence type="predicted"/>
<gene>
    <name evidence="2" type="ORF">KZC48_07880</name>
</gene>
<comment type="caution">
    <text evidence="2">The sequence shown here is derived from an EMBL/GenBank/DDBJ whole genome shotgun (WGS) entry which is preliminary data.</text>
</comment>
<sequence>MNRRVTLVAAAAVLIATLTACQQPTEGTSMTLDEAKSEYLAAQADLRSSIPADVALEDLGTVETATLLPCDTDPERFIWPGAMTVSIAPDTDTDAVLDGIADEWAAKGGWTPERGATSGGAPTLDLAHEDGLSIGIAALEGNTVLQISGFSACFALDEYDPLEKY</sequence>
<keyword evidence="1" id="KW-0732">Signal</keyword>
<feature type="chain" id="PRO_5046942174" description="Lipoprotein" evidence="1">
    <location>
        <begin position="23"/>
        <end position="165"/>
    </location>
</feature>
<feature type="signal peptide" evidence="1">
    <location>
        <begin position="1"/>
        <end position="22"/>
    </location>
</feature>
<dbReference type="Proteomes" id="UP001172731">
    <property type="component" value="Unassembled WGS sequence"/>
</dbReference>
<protein>
    <recommendedName>
        <fullName evidence="4">Lipoprotein</fullName>
    </recommendedName>
</protein>
<accession>A0ABT8FT23</accession>
<dbReference type="EMBL" id="JAHWXI010000007">
    <property type="protein sequence ID" value="MDN4464316.1"/>
    <property type="molecule type" value="Genomic_DNA"/>
</dbReference>
<evidence type="ECO:0000313" key="2">
    <source>
        <dbReference type="EMBL" id="MDN4464316.1"/>
    </source>
</evidence>
<reference evidence="2" key="1">
    <citation type="submission" date="2021-06" db="EMBL/GenBank/DDBJ databases">
        <title>Genome-based taxonomic framework of Microbacterium strains isolated from marine environment, the description of four new species and reclassification of four preexisting species.</title>
        <authorList>
            <person name="Lee S.D."/>
            <person name="Kim S.-M."/>
            <person name="Byeon Y.-S."/>
            <person name="Yang H.L."/>
            <person name="Kim I.S."/>
        </authorList>
    </citation>
    <scope>NUCLEOTIDE SEQUENCE</scope>
    <source>
        <strain evidence="2">KACC 20510</strain>
    </source>
</reference>
<dbReference type="RefSeq" id="WP_301133690.1">
    <property type="nucleotide sequence ID" value="NZ_BAAAUQ010000040.1"/>
</dbReference>
<name>A0ABT8FT23_9MICO</name>
<dbReference type="PROSITE" id="PS51257">
    <property type="entry name" value="PROKAR_LIPOPROTEIN"/>
    <property type="match status" value="1"/>
</dbReference>
<keyword evidence="3" id="KW-1185">Reference proteome</keyword>
<evidence type="ECO:0008006" key="4">
    <source>
        <dbReference type="Google" id="ProtNLM"/>
    </source>
</evidence>
<organism evidence="2 3">
    <name type="scientific">Microbacterium aurantiacum</name>
    <dbReference type="NCBI Taxonomy" id="162393"/>
    <lineage>
        <taxon>Bacteria</taxon>
        <taxon>Bacillati</taxon>
        <taxon>Actinomycetota</taxon>
        <taxon>Actinomycetes</taxon>
        <taxon>Micrococcales</taxon>
        <taxon>Microbacteriaceae</taxon>
        <taxon>Microbacterium</taxon>
    </lineage>
</organism>